<comment type="caution">
    <text evidence="4">The sequence shown here is derived from an EMBL/GenBank/DDBJ whole genome shotgun (WGS) entry which is preliminary data.</text>
</comment>
<dbReference type="SUPFAM" id="SSF46785">
    <property type="entry name" value="Winged helix' DNA-binding domain"/>
    <property type="match status" value="1"/>
</dbReference>
<dbReference type="RefSeq" id="WP_184222847.1">
    <property type="nucleotide sequence ID" value="NZ_JACIIU010000008.1"/>
</dbReference>
<dbReference type="Proteomes" id="UP000555393">
    <property type="component" value="Unassembled WGS sequence"/>
</dbReference>
<sequence length="396" mass="44468">MDSNIVSTPFGARPMSFALFSTQKQAHRITENTSVDKWKLYRWLCEGKSLFKVGDRTLAVLNALLSFYPSNMLSTDNSLIVFPSNRQLSLRAHGMADATLRRHLACLLEAGLIIRKDSPNGKRYAHKDKQGVIANAYGFSLAPLLARAAEIEEGAQYVRAQQSANRLMRERLTLHRRDIAKLIEMATETGITAQWEAINNKFRDIIATIPRRADTSALELIVNQMQDLRHEIDNALNSLEKIQILSTNEAQTERQHNSSDSESIIKFETTEQSATNKTISELKAQTYPLELVLRACPDLQAYSSEKIKLWKDFIAVTAQIRSYLGISPSAYQQAVTIFGQQNAAIIIACMLQRLDQIQSAGGYLRNLTNKATHQAFSVGPMLMSLLRSESHKSHMN</sequence>
<evidence type="ECO:0000259" key="2">
    <source>
        <dbReference type="Pfam" id="PF03428"/>
    </source>
</evidence>
<keyword evidence="5" id="KW-1185">Reference proteome</keyword>
<dbReference type="EMBL" id="JACIIU010000008">
    <property type="protein sequence ID" value="MBB6261473.1"/>
    <property type="molecule type" value="Genomic_DNA"/>
</dbReference>
<dbReference type="Pfam" id="PF11800">
    <property type="entry name" value="RP-C_C"/>
    <property type="match status" value="1"/>
</dbReference>
<evidence type="ECO:0000256" key="1">
    <source>
        <dbReference type="SAM" id="Coils"/>
    </source>
</evidence>
<evidence type="ECO:0000313" key="5">
    <source>
        <dbReference type="Proteomes" id="UP000555393"/>
    </source>
</evidence>
<feature type="domain" description="Plasmid replication protein C C-terminal" evidence="3">
    <location>
        <begin position="288"/>
        <end position="387"/>
    </location>
</feature>
<dbReference type="Pfam" id="PF03428">
    <property type="entry name" value="RP-C"/>
    <property type="match status" value="1"/>
</dbReference>
<evidence type="ECO:0000313" key="4">
    <source>
        <dbReference type="EMBL" id="MBB6261473.1"/>
    </source>
</evidence>
<feature type="domain" description="Plasmid replication protein C N-terminal" evidence="2">
    <location>
        <begin position="13"/>
        <end position="186"/>
    </location>
</feature>
<dbReference type="NCBIfam" id="NF010396">
    <property type="entry name" value="PRK13824.1"/>
    <property type="match status" value="1"/>
</dbReference>
<dbReference type="InterPro" id="IPR021760">
    <property type="entry name" value="RepC_C"/>
</dbReference>
<gene>
    <name evidence="4" type="ORF">FHS77_002028</name>
</gene>
<evidence type="ECO:0000259" key="3">
    <source>
        <dbReference type="Pfam" id="PF11800"/>
    </source>
</evidence>
<dbReference type="InterPro" id="IPR047611">
    <property type="entry name" value="RepABC_RepC"/>
</dbReference>
<keyword evidence="1" id="KW-0175">Coiled coil</keyword>
<accession>A0A841LTN3</accession>
<name>A0A841LTN3_9HYPH</name>
<reference evidence="4 5" key="1">
    <citation type="submission" date="2020-08" db="EMBL/GenBank/DDBJ databases">
        <title>Genomic Encyclopedia of Type Strains, Phase IV (KMG-IV): sequencing the most valuable type-strain genomes for metagenomic binning, comparative biology and taxonomic classification.</title>
        <authorList>
            <person name="Goeker M."/>
        </authorList>
    </citation>
    <scope>NUCLEOTIDE SEQUENCE [LARGE SCALE GENOMIC DNA]</scope>
    <source>
        <strain evidence="4 5">DSM 22336</strain>
    </source>
</reference>
<dbReference type="AlphaFoldDB" id="A0A841LTN3"/>
<dbReference type="InterPro" id="IPR005090">
    <property type="entry name" value="RepC_N"/>
</dbReference>
<dbReference type="InterPro" id="IPR036390">
    <property type="entry name" value="WH_DNA-bd_sf"/>
</dbReference>
<dbReference type="NCBIfam" id="NF040974">
    <property type="entry name" value="RepABC_RepC"/>
    <property type="match status" value="1"/>
</dbReference>
<proteinExistence type="predicted"/>
<organism evidence="4 5">
    <name type="scientific">Paenochrobactrum gallinarii</name>
    <dbReference type="NCBI Taxonomy" id="643673"/>
    <lineage>
        <taxon>Bacteria</taxon>
        <taxon>Pseudomonadati</taxon>
        <taxon>Pseudomonadota</taxon>
        <taxon>Alphaproteobacteria</taxon>
        <taxon>Hyphomicrobiales</taxon>
        <taxon>Brucellaceae</taxon>
        <taxon>Paenochrobactrum</taxon>
    </lineage>
</organism>
<feature type="coiled-coil region" evidence="1">
    <location>
        <begin position="218"/>
        <end position="245"/>
    </location>
</feature>
<protein>
    <submittedName>
        <fullName evidence="4">Replication initiation protein RepC</fullName>
    </submittedName>
</protein>